<dbReference type="EMBL" id="ADBV01017570">
    <property type="protein sequence ID" value="EJW71844.1"/>
    <property type="molecule type" value="Genomic_DNA"/>
</dbReference>
<protein>
    <submittedName>
        <fullName evidence="1">Uncharacterized protein</fullName>
    </submittedName>
</protein>
<organism evidence="1 2">
    <name type="scientific">Wuchereria bancrofti</name>
    <dbReference type="NCBI Taxonomy" id="6293"/>
    <lineage>
        <taxon>Eukaryota</taxon>
        <taxon>Metazoa</taxon>
        <taxon>Ecdysozoa</taxon>
        <taxon>Nematoda</taxon>
        <taxon>Chromadorea</taxon>
        <taxon>Rhabditida</taxon>
        <taxon>Spirurina</taxon>
        <taxon>Spiruromorpha</taxon>
        <taxon>Filarioidea</taxon>
        <taxon>Onchocercidae</taxon>
        <taxon>Wuchereria</taxon>
    </lineage>
</organism>
<dbReference type="Proteomes" id="UP000004810">
    <property type="component" value="Unassembled WGS sequence"/>
</dbReference>
<name>J9E8Z6_WUCBA</name>
<proteinExistence type="predicted"/>
<feature type="non-terminal residue" evidence="1">
    <location>
        <position position="1"/>
    </location>
</feature>
<evidence type="ECO:0000313" key="1">
    <source>
        <dbReference type="EMBL" id="EJW71844.1"/>
    </source>
</evidence>
<sequence length="88" mass="9378">EFSKDPDAFSLVAIQQIGLPPAAASYGYIPPTSSATPATALQFLLSSQNLAVGGVIAHPTIRFSKELMTQTALMYLLVGPLRTERELS</sequence>
<gene>
    <name evidence="1" type="ORF">WUBG_17253</name>
</gene>
<reference evidence="2" key="1">
    <citation type="submission" date="2012-08" db="EMBL/GenBank/DDBJ databases">
        <title>The Genome Sequence of Wuchereria bancrofti.</title>
        <authorList>
            <person name="Nutman T.B."/>
            <person name="Fink D.L."/>
            <person name="Russ C."/>
            <person name="Young S."/>
            <person name="Zeng Q."/>
            <person name="Koehrsen M."/>
            <person name="Alvarado L."/>
            <person name="Berlin A."/>
            <person name="Chapman S.B."/>
            <person name="Chen Z."/>
            <person name="Freedman E."/>
            <person name="Gellesch M."/>
            <person name="Goldberg J."/>
            <person name="Griggs A."/>
            <person name="Gujja S."/>
            <person name="Heilman E.R."/>
            <person name="Heiman D."/>
            <person name="Hepburn T."/>
            <person name="Howarth C."/>
            <person name="Jen D."/>
            <person name="Larson L."/>
            <person name="Lewis B."/>
            <person name="Mehta T."/>
            <person name="Park D."/>
            <person name="Pearson M."/>
            <person name="Roberts A."/>
            <person name="Saif S."/>
            <person name="Shea T."/>
            <person name="Shenoy N."/>
            <person name="Sisk P."/>
            <person name="Stolte C."/>
            <person name="Sykes S."/>
            <person name="Walk T."/>
            <person name="White J."/>
            <person name="Yandava C."/>
            <person name="Haas B."/>
            <person name="Henn M.R."/>
            <person name="Nusbaum C."/>
            <person name="Birren B."/>
        </authorList>
    </citation>
    <scope>NUCLEOTIDE SEQUENCE [LARGE SCALE GENOMIC DNA]</scope>
    <source>
        <strain evidence="2">NA</strain>
    </source>
</reference>
<dbReference type="AlphaFoldDB" id="J9E8Z6"/>
<accession>J9E8Z6</accession>
<evidence type="ECO:0000313" key="2">
    <source>
        <dbReference type="Proteomes" id="UP000004810"/>
    </source>
</evidence>
<comment type="caution">
    <text evidence="1">The sequence shown here is derived from an EMBL/GenBank/DDBJ whole genome shotgun (WGS) entry which is preliminary data.</text>
</comment>